<keyword evidence="4" id="KW-0325">Glycoprotein</keyword>
<evidence type="ECO:0000256" key="3">
    <source>
        <dbReference type="ARBA" id="ARBA00023157"/>
    </source>
</evidence>
<name>K1Q6M2_MAGGI</name>
<proteinExistence type="predicted"/>
<dbReference type="InterPro" id="IPR013783">
    <property type="entry name" value="Ig-like_fold"/>
</dbReference>
<evidence type="ECO:0000256" key="5">
    <source>
        <dbReference type="ARBA" id="ARBA00023319"/>
    </source>
</evidence>
<dbReference type="InterPro" id="IPR036179">
    <property type="entry name" value="Ig-like_dom_sf"/>
</dbReference>
<keyword evidence="5" id="KW-0393">Immunoglobulin domain</keyword>
<dbReference type="GO" id="GO:0005886">
    <property type="term" value="C:plasma membrane"/>
    <property type="evidence" value="ECO:0007669"/>
    <property type="project" value="TreeGrafter"/>
</dbReference>
<dbReference type="EMBL" id="JH818621">
    <property type="protein sequence ID" value="EKC32402.1"/>
    <property type="molecule type" value="Genomic_DNA"/>
</dbReference>
<dbReference type="AlphaFoldDB" id="K1Q6M2"/>
<dbReference type="InParanoid" id="K1Q6M2"/>
<organism evidence="6">
    <name type="scientific">Magallana gigas</name>
    <name type="common">Pacific oyster</name>
    <name type="synonym">Crassostrea gigas</name>
    <dbReference type="NCBI Taxonomy" id="29159"/>
    <lineage>
        <taxon>Eukaryota</taxon>
        <taxon>Metazoa</taxon>
        <taxon>Spiralia</taxon>
        <taxon>Lophotrochozoa</taxon>
        <taxon>Mollusca</taxon>
        <taxon>Bivalvia</taxon>
        <taxon>Autobranchia</taxon>
        <taxon>Pteriomorphia</taxon>
        <taxon>Ostreida</taxon>
        <taxon>Ostreoidea</taxon>
        <taxon>Ostreidae</taxon>
        <taxon>Magallana</taxon>
    </lineage>
</organism>
<accession>K1Q6M2</accession>
<evidence type="ECO:0000256" key="2">
    <source>
        <dbReference type="ARBA" id="ARBA00023136"/>
    </source>
</evidence>
<sequence length="303" mass="33989">MLEIRNVSPEDAGYYNSGWSTKAVMSGGGAILIVLAKPSKPVIIGNFRIRVKEQAELTCSSKSNSVPDYYARIAKLSYTWFRNETKRTTGETLRWQVTRADKYNRYSCMVTEEGLESNRSDPVQISPLYGPEIISITPQPSLKNGYLVMKEGDMFGPFTCFVSCNPPCIIVWIFNTTSSSDKVNTREGYLPQQPVNRTCKSFHCVTRWESNPAKGEVIRLNVQYRPQTPLNFTGYSDAFGNVNLTWVSGFNGGMDQFFIVTIKSGLEWKDVANLTDPGEGKVVTEFQSQAAFSLLAAWIWRSA</sequence>
<comment type="subcellular location">
    <subcellularLocation>
        <location evidence="1">Membrane</location>
        <topology evidence="1">Single-pass type I membrane protein</topology>
    </subcellularLocation>
</comment>
<dbReference type="HOGENOM" id="CLU_919053_0_0_1"/>
<reference evidence="6" key="1">
    <citation type="journal article" date="2012" name="Nature">
        <title>The oyster genome reveals stress adaptation and complexity of shell formation.</title>
        <authorList>
            <person name="Zhang G."/>
            <person name="Fang X."/>
            <person name="Guo X."/>
            <person name="Li L."/>
            <person name="Luo R."/>
            <person name="Xu F."/>
            <person name="Yang P."/>
            <person name="Zhang L."/>
            <person name="Wang X."/>
            <person name="Qi H."/>
            <person name="Xiong Z."/>
            <person name="Que H."/>
            <person name="Xie Y."/>
            <person name="Holland P.W."/>
            <person name="Paps J."/>
            <person name="Zhu Y."/>
            <person name="Wu F."/>
            <person name="Chen Y."/>
            <person name="Wang J."/>
            <person name="Peng C."/>
            <person name="Meng J."/>
            <person name="Yang L."/>
            <person name="Liu J."/>
            <person name="Wen B."/>
            <person name="Zhang N."/>
            <person name="Huang Z."/>
            <person name="Zhu Q."/>
            <person name="Feng Y."/>
            <person name="Mount A."/>
            <person name="Hedgecock D."/>
            <person name="Xu Z."/>
            <person name="Liu Y."/>
            <person name="Domazet-Loso T."/>
            <person name="Du Y."/>
            <person name="Sun X."/>
            <person name="Zhang S."/>
            <person name="Liu B."/>
            <person name="Cheng P."/>
            <person name="Jiang X."/>
            <person name="Li J."/>
            <person name="Fan D."/>
            <person name="Wang W."/>
            <person name="Fu W."/>
            <person name="Wang T."/>
            <person name="Wang B."/>
            <person name="Zhang J."/>
            <person name="Peng Z."/>
            <person name="Li Y."/>
            <person name="Li N."/>
            <person name="Wang J."/>
            <person name="Chen M."/>
            <person name="He Y."/>
            <person name="Tan F."/>
            <person name="Song X."/>
            <person name="Zheng Q."/>
            <person name="Huang R."/>
            <person name="Yang H."/>
            <person name="Du X."/>
            <person name="Chen L."/>
            <person name="Yang M."/>
            <person name="Gaffney P.M."/>
            <person name="Wang S."/>
            <person name="Luo L."/>
            <person name="She Z."/>
            <person name="Ming Y."/>
            <person name="Huang W."/>
            <person name="Zhang S."/>
            <person name="Huang B."/>
            <person name="Zhang Y."/>
            <person name="Qu T."/>
            <person name="Ni P."/>
            <person name="Miao G."/>
            <person name="Wang J."/>
            <person name="Wang Q."/>
            <person name="Steinberg C.E."/>
            <person name="Wang H."/>
            <person name="Li N."/>
            <person name="Qian L."/>
            <person name="Zhang G."/>
            <person name="Li Y."/>
            <person name="Yang H."/>
            <person name="Liu X."/>
            <person name="Wang J."/>
            <person name="Yin Y."/>
            <person name="Wang J."/>
        </authorList>
    </citation>
    <scope>NUCLEOTIDE SEQUENCE [LARGE SCALE GENOMIC DNA]</scope>
    <source>
        <strain evidence="6">05x7-T-G4-1.051#20</strain>
    </source>
</reference>
<keyword evidence="3" id="KW-1015">Disulfide bond</keyword>
<protein>
    <submittedName>
        <fullName evidence="6">Pregnancy-specific beta-1-glycoprotein 2</fullName>
    </submittedName>
</protein>
<dbReference type="Gene3D" id="2.60.40.10">
    <property type="entry name" value="Immunoglobulins"/>
    <property type="match status" value="1"/>
</dbReference>
<gene>
    <name evidence="6" type="ORF">CGI_10022279</name>
</gene>
<dbReference type="GO" id="GO:0005911">
    <property type="term" value="C:cell-cell junction"/>
    <property type="evidence" value="ECO:0007669"/>
    <property type="project" value="TreeGrafter"/>
</dbReference>
<dbReference type="SUPFAM" id="SSF48726">
    <property type="entry name" value="Immunoglobulin"/>
    <property type="match status" value="1"/>
</dbReference>
<keyword evidence="2" id="KW-0472">Membrane</keyword>
<keyword evidence="6" id="KW-0635">Pregnancy</keyword>
<dbReference type="PANTHER" id="PTHR11640">
    <property type="entry name" value="NEPHRIN"/>
    <property type="match status" value="1"/>
</dbReference>
<dbReference type="GO" id="GO:0050839">
    <property type="term" value="F:cell adhesion molecule binding"/>
    <property type="evidence" value="ECO:0007669"/>
    <property type="project" value="TreeGrafter"/>
</dbReference>
<dbReference type="InterPro" id="IPR051275">
    <property type="entry name" value="Cell_adhesion_signaling"/>
</dbReference>
<dbReference type="PROSITE" id="PS50835">
    <property type="entry name" value="IG_LIKE"/>
    <property type="match status" value="1"/>
</dbReference>
<evidence type="ECO:0000313" key="6">
    <source>
        <dbReference type="EMBL" id="EKC32402.1"/>
    </source>
</evidence>
<dbReference type="PANTHER" id="PTHR11640:SF31">
    <property type="entry name" value="IRREGULAR CHIASM C-ROUGHEST PROTEIN-RELATED"/>
    <property type="match status" value="1"/>
</dbReference>
<dbReference type="InterPro" id="IPR007110">
    <property type="entry name" value="Ig-like_dom"/>
</dbReference>
<evidence type="ECO:0000256" key="1">
    <source>
        <dbReference type="ARBA" id="ARBA00004479"/>
    </source>
</evidence>
<evidence type="ECO:0000256" key="4">
    <source>
        <dbReference type="ARBA" id="ARBA00023180"/>
    </source>
</evidence>
<dbReference type="GO" id="GO:0098609">
    <property type="term" value="P:cell-cell adhesion"/>
    <property type="evidence" value="ECO:0007669"/>
    <property type="project" value="TreeGrafter"/>
</dbReference>